<organism evidence="1 2">
    <name type="scientific">Colletotrichum melonis</name>
    <dbReference type="NCBI Taxonomy" id="1209925"/>
    <lineage>
        <taxon>Eukaryota</taxon>
        <taxon>Fungi</taxon>
        <taxon>Dikarya</taxon>
        <taxon>Ascomycota</taxon>
        <taxon>Pezizomycotina</taxon>
        <taxon>Sordariomycetes</taxon>
        <taxon>Hypocreomycetidae</taxon>
        <taxon>Glomerellales</taxon>
        <taxon>Glomerellaceae</taxon>
        <taxon>Colletotrichum</taxon>
        <taxon>Colletotrichum acutatum species complex</taxon>
    </lineage>
</organism>
<evidence type="ECO:0000313" key="1">
    <source>
        <dbReference type="EMBL" id="KAK1468729.1"/>
    </source>
</evidence>
<gene>
    <name evidence="1" type="ORF">CMEL01_00496</name>
</gene>
<dbReference type="Proteomes" id="UP001239795">
    <property type="component" value="Unassembled WGS sequence"/>
</dbReference>
<comment type="caution">
    <text evidence="1">The sequence shown here is derived from an EMBL/GenBank/DDBJ whole genome shotgun (WGS) entry which is preliminary data.</text>
</comment>
<protein>
    <submittedName>
        <fullName evidence="1">Uncharacterized protein</fullName>
    </submittedName>
</protein>
<reference evidence="1 2" key="1">
    <citation type="submission" date="2016-10" db="EMBL/GenBank/DDBJ databases">
        <title>The genome sequence of Colletotrichum fioriniae PJ7.</title>
        <authorList>
            <person name="Baroncelli R."/>
        </authorList>
    </citation>
    <scope>NUCLEOTIDE SEQUENCE [LARGE SCALE GENOMIC DNA]</scope>
    <source>
        <strain evidence="1">Col 31</strain>
    </source>
</reference>
<evidence type="ECO:0000313" key="2">
    <source>
        <dbReference type="Proteomes" id="UP001239795"/>
    </source>
</evidence>
<name>A0AAI9V185_9PEZI</name>
<dbReference type="EMBL" id="MLGG01000001">
    <property type="protein sequence ID" value="KAK1468729.1"/>
    <property type="molecule type" value="Genomic_DNA"/>
</dbReference>
<proteinExistence type="predicted"/>
<accession>A0AAI9V185</accession>
<keyword evidence="2" id="KW-1185">Reference proteome</keyword>
<dbReference type="AlphaFoldDB" id="A0AAI9V185"/>
<feature type="non-terminal residue" evidence="1">
    <location>
        <position position="1"/>
    </location>
</feature>
<sequence length="85" mass="10164">VSSFWGQLYFDSFYHNYPARFWLRAFAELRPERMHRAGDMSPLATAIHREPARKTTPIATAWQLYMRRKSSEQCFSHSPQVFYEC</sequence>